<accession>A0A2P5WW92</accession>
<dbReference type="EMBL" id="KZ666298">
    <property type="protein sequence ID" value="PPR95360.1"/>
    <property type="molecule type" value="Genomic_DNA"/>
</dbReference>
<name>A0A2P5WW92_GOSBA</name>
<organism evidence="1 2">
    <name type="scientific">Gossypium barbadense</name>
    <name type="common">Sea Island cotton</name>
    <name type="synonym">Hibiscus barbadensis</name>
    <dbReference type="NCBI Taxonomy" id="3634"/>
    <lineage>
        <taxon>Eukaryota</taxon>
        <taxon>Viridiplantae</taxon>
        <taxon>Streptophyta</taxon>
        <taxon>Embryophyta</taxon>
        <taxon>Tracheophyta</taxon>
        <taxon>Spermatophyta</taxon>
        <taxon>Magnoliopsida</taxon>
        <taxon>eudicotyledons</taxon>
        <taxon>Gunneridae</taxon>
        <taxon>Pentapetalae</taxon>
        <taxon>rosids</taxon>
        <taxon>malvids</taxon>
        <taxon>Malvales</taxon>
        <taxon>Malvaceae</taxon>
        <taxon>Malvoideae</taxon>
        <taxon>Gossypium</taxon>
    </lineage>
</organism>
<gene>
    <name evidence="1" type="ORF">GOBAR_AA25306</name>
</gene>
<sequence length="156" mass="17554">MACRYLRDDRRTDALERVGLWEAAPGAKVCQHFEGEKCMWRVRVCSSFFSFNSFVYKPSAAPNFRTLSWQTTRLGETRSCWDHRNLSLLSEDGTLSIVLLVEPEVFGKALPGALGGTTGEGDEFSWLDLWKMTLPSSSSRQGGRVKLQRLGLGFLN</sequence>
<evidence type="ECO:0000313" key="2">
    <source>
        <dbReference type="Proteomes" id="UP000239757"/>
    </source>
</evidence>
<evidence type="ECO:0000313" key="1">
    <source>
        <dbReference type="EMBL" id="PPR95360.1"/>
    </source>
</evidence>
<reference evidence="1 2" key="1">
    <citation type="submission" date="2015-01" db="EMBL/GenBank/DDBJ databases">
        <title>Genome of allotetraploid Gossypium barbadense reveals genomic plasticity and fiber elongation in cotton evolution.</title>
        <authorList>
            <person name="Chen X."/>
            <person name="Liu X."/>
            <person name="Zhao B."/>
            <person name="Zheng H."/>
            <person name="Hu Y."/>
            <person name="Lu G."/>
            <person name="Yang C."/>
            <person name="Chen J."/>
            <person name="Shan C."/>
            <person name="Zhang L."/>
            <person name="Zhou Y."/>
            <person name="Wang L."/>
            <person name="Guo W."/>
            <person name="Bai Y."/>
            <person name="Ruan J."/>
            <person name="Shangguan X."/>
            <person name="Mao Y."/>
            <person name="Jiang J."/>
            <person name="Zhu Y."/>
            <person name="Lei J."/>
            <person name="Kang H."/>
            <person name="Chen S."/>
            <person name="He X."/>
            <person name="Wang R."/>
            <person name="Wang Y."/>
            <person name="Chen J."/>
            <person name="Wang L."/>
            <person name="Yu S."/>
            <person name="Wang B."/>
            <person name="Wei J."/>
            <person name="Song S."/>
            <person name="Lu X."/>
            <person name="Gao Z."/>
            <person name="Gu W."/>
            <person name="Deng X."/>
            <person name="Ma D."/>
            <person name="Wang S."/>
            <person name="Liang W."/>
            <person name="Fang L."/>
            <person name="Cai C."/>
            <person name="Zhu X."/>
            <person name="Zhou B."/>
            <person name="Zhang Y."/>
            <person name="Chen Z."/>
            <person name="Xu S."/>
            <person name="Zhu R."/>
            <person name="Wang S."/>
            <person name="Zhang T."/>
            <person name="Zhao G."/>
        </authorList>
    </citation>
    <scope>NUCLEOTIDE SEQUENCE [LARGE SCALE GENOMIC DNA]</scope>
    <source>
        <strain evidence="2">cv. Xinhai21</strain>
        <tissue evidence="1">Leaf</tissue>
    </source>
</reference>
<proteinExistence type="predicted"/>
<protein>
    <submittedName>
        <fullName evidence="1">Uncharacterized protein</fullName>
    </submittedName>
</protein>
<dbReference type="Proteomes" id="UP000239757">
    <property type="component" value="Unassembled WGS sequence"/>
</dbReference>
<dbReference type="AlphaFoldDB" id="A0A2P5WW92"/>